<protein>
    <submittedName>
        <fullName evidence="1">Uncharacterized protein</fullName>
    </submittedName>
</protein>
<dbReference type="EMBL" id="GGEC01061886">
    <property type="protein sequence ID" value="MBX42370.1"/>
    <property type="molecule type" value="Transcribed_RNA"/>
</dbReference>
<name>A0A2P2NIX9_RHIMU</name>
<evidence type="ECO:0000313" key="1">
    <source>
        <dbReference type="EMBL" id="MBX42370.1"/>
    </source>
</evidence>
<sequence length="33" mass="4100">MNIKTKARNLKHWWGYYSNQNLRNNNKQISNTY</sequence>
<proteinExistence type="predicted"/>
<accession>A0A2P2NIX9</accession>
<dbReference type="AlphaFoldDB" id="A0A2P2NIX9"/>
<organism evidence="1">
    <name type="scientific">Rhizophora mucronata</name>
    <name type="common">Asiatic mangrove</name>
    <dbReference type="NCBI Taxonomy" id="61149"/>
    <lineage>
        <taxon>Eukaryota</taxon>
        <taxon>Viridiplantae</taxon>
        <taxon>Streptophyta</taxon>
        <taxon>Embryophyta</taxon>
        <taxon>Tracheophyta</taxon>
        <taxon>Spermatophyta</taxon>
        <taxon>Magnoliopsida</taxon>
        <taxon>eudicotyledons</taxon>
        <taxon>Gunneridae</taxon>
        <taxon>Pentapetalae</taxon>
        <taxon>rosids</taxon>
        <taxon>fabids</taxon>
        <taxon>Malpighiales</taxon>
        <taxon>Rhizophoraceae</taxon>
        <taxon>Rhizophora</taxon>
    </lineage>
</organism>
<reference evidence="1" key="1">
    <citation type="submission" date="2018-02" db="EMBL/GenBank/DDBJ databases">
        <title>Rhizophora mucronata_Transcriptome.</title>
        <authorList>
            <person name="Meera S.P."/>
            <person name="Sreeshan A."/>
            <person name="Augustine A."/>
        </authorList>
    </citation>
    <scope>NUCLEOTIDE SEQUENCE</scope>
    <source>
        <tissue evidence="1">Leaf</tissue>
    </source>
</reference>